<dbReference type="AlphaFoldDB" id="A0A0D6M491"/>
<gene>
    <name evidence="3" type="ORF">ANCCEY_02590</name>
</gene>
<dbReference type="PANTHER" id="PTHR47518">
    <property type="entry name" value="SERPENTINE RECEPTOR CLASS EPSILON-13-RELATED"/>
    <property type="match status" value="1"/>
</dbReference>
<dbReference type="SUPFAM" id="SSF81321">
    <property type="entry name" value="Family A G protein-coupled receptor-like"/>
    <property type="match status" value="1"/>
</dbReference>
<name>A0A0D6M491_9BILA</name>
<keyword evidence="2" id="KW-0472">Membrane</keyword>
<dbReference type="GO" id="GO:0016020">
    <property type="term" value="C:membrane"/>
    <property type="evidence" value="ECO:0007669"/>
    <property type="project" value="InterPro"/>
</dbReference>
<keyword evidence="2" id="KW-1133">Transmembrane helix</keyword>
<protein>
    <submittedName>
        <fullName evidence="3">Uncharacterized protein</fullName>
    </submittedName>
</protein>
<proteinExistence type="inferred from homology"/>
<dbReference type="PANTHER" id="PTHR47518:SF4">
    <property type="entry name" value="SERPENTINE RECEPTOR, CLASS E (EPSILON)"/>
    <property type="match status" value="1"/>
</dbReference>
<keyword evidence="2" id="KW-0812">Transmembrane</keyword>
<organism evidence="3 4">
    <name type="scientific">Ancylostoma ceylanicum</name>
    <dbReference type="NCBI Taxonomy" id="53326"/>
    <lineage>
        <taxon>Eukaryota</taxon>
        <taxon>Metazoa</taxon>
        <taxon>Ecdysozoa</taxon>
        <taxon>Nematoda</taxon>
        <taxon>Chromadorea</taxon>
        <taxon>Rhabditida</taxon>
        <taxon>Rhabditina</taxon>
        <taxon>Rhabditomorpha</taxon>
        <taxon>Strongyloidea</taxon>
        <taxon>Ancylostomatidae</taxon>
        <taxon>Ancylostomatinae</taxon>
        <taxon>Ancylostoma</taxon>
    </lineage>
</organism>
<dbReference type="EMBL" id="KE124815">
    <property type="protein sequence ID" value="EPB78288.1"/>
    <property type="molecule type" value="Genomic_DNA"/>
</dbReference>
<dbReference type="GO" id="GO:0007606">
    <property type="term" value="P:sensory perception of chemical stimulus"/>
    <property type="evidence" value="ECO:0007669"/>
    <property type="project" value="InterPro"/>
</dbReference>
<evidence type="ECO:0000313" key="4">
    <source>
        <dbReference type="Proteomes" id="UP000054495"/>
    </source>
</evidence>
<dbReference type="Pfam" id="PF03125">
    <property type="entry name" value="Sre"/>
    <property type="match status" value="1"/>
</dbReference>
<comment type="similarity">
    <text evidence="1">Belongs to the nematode receptor-like protein sre family.</text>
</comment>
<feature type="transmembrane region" description="Helical" evidence="2">
    <location>
        <begin position="68"/>
        <end position="87"/>
    </location>
</feature>
<feature type="transmembrane region" description="Helical" evidence="2">
    <location>
        <begin position="40"/>
        <end position="62"/>
    </location>
</feature>
<dbReference type="Proteomes" id="UP000054495">
    <property type="component" value="Unassembled WGS sequence"/>
</dbReference>
<accession>A0A0D6M491</accession>
<dbReference type="InterPro" id="IPR052854">
    <property type="entry name" value="Serpentine_rcpt_epsilon"/>
</dbReference>
<dbReference type="InterPro" id="IPR004151">
    <property type="entry name" value="7TM_GPCR_serpentine_rcpt_Sre"/>
</dbReference>
<reference evidence="3 4" key="1">
    <citation type="submission" date="2013-05" db="EMBL/GenBank/DDBJ databases">
        <title>Draft genome of the parasitic nematode Anyclostoma ceylanicum.</title>
        <authorList>
            <person name="Mitreva M."/>
        </authorList>
    </citation>
    <scope>NUCLEOTIDE SEQUENCE [LARGE SCALE GENOMIC DNA]</scope>
</reference>
<evidence type="ECO:0000256" key="2">
    <source>
        <dbReference type="SAM" id="Phobius"/>
    </source>
</evidence>
<sequence>MSHLDTLNVRKLYVGLHLLLLACERILATKRSKTYENEKNITLLIPSVSLMWCISIAVVFIPNTSAKRTVIVASSFLVFYAVSITVRENVETAFSLFRCFVFIALQSIFGWSAVVVYNVFRLLRPIPFLEGVTGFIFDVDTALSSTTIPIFLYLCSDKVRSAFKKQYSRVFQRKLKNSSSRNLVGLEGNQLRVDAKEEANVYFQQLQHAWN</sequence>
<evidence type="ECO:0000256" key="1">
    <source>
        <dbReference type="ARBA" id="ARBA00006803"/>
    </source>
</evidence>
<keyword evidence="4" id="KW-1185">Reference proteome</keyword>
<feature type="transmembrane region" description="Helical" evidence="2">
    <location>
        <begin position="99"/>
        <end position="120"/>
    </location>
</feature>
<evidence type="ECO:0000313" key="3">
    <source>
        <dbReference type="EMBL" id="EPB78288.1"/>
    </source>
</evidence>
<feature type="transmembrane region" description="Helical" evidence="2">
    <location>
        <begin position="132"/>
        <end position="155"/>
    </location>
</feature>